<name>A0A9P8ZX02_9PEZI</name>
<sequence>MDWSSPHRRSRRLAIRNASRATVGKTQPYTAAQVNRPANSQGTPANRQPRRRRRDKRAQSPITARLIIKTEPSDRPEDRAVNRTDNLVSQQDNTQQARDRHSNMSSIRPTVPMLNGNVSKNVPVPSLHSSSVSTARSSAVLSHSRVPSMASWTRHSPIINSRISELRRQALARAQASPTTSLRRSSLRPMTRPSLPSATPRPISAIPQTSPTAPPTFPTIQRRFEPSSTPVSLETPHGRVRIHYPMIMTDQIFRNTRMWMDVYPDCGYNFQVEAFVDRAGHAPAFIDCGTFLTLEEANRTVLQTFSEDIRELMVDRYTSMVFRETDEVPSSSYWTGFCLGLHHPILRIWAKQVDSWSFRVETKMVANSVAP</sequence>
<dbReference type="RefSeq" id="XP_045957858.1">
    <property type="nucleotide sequence ID" value="XM_046103160.1"/>
</dbReference>
<reference evidence="2" key="1">
    <citation type="journal article" date="2021" name="Nat. Commun.">
        <title>Genetic determinants of endophytism in the Arabidopsis root mycobiome.</title>
        <authorList>
            <person name="Mesny F."/>
            <person name="Miyauchi S."/>
            <person name="Thiergart T."/>
            <person name="Pickel B."/>
            <person name="Atanasova L."/>
            <person name="Karlsson M."/>
            <person name="Huettel B."/>
            <person name="Barry K.W."/>
            <person name="Haridas S."/>
            <person name="Chen C."/>
            <person name="Bauer D."/>
            <person name="Andreopoulos W."/>
            <person name="Pangilinan J."/>
            <person name="LaButti K."/>
            <person name="Riley R."/>
            <person name="Lipzen A."/>
            <person name="Clum A."/>
            <person name="Drula E."/>
            <person name="Henrissat B."/>
            <person name="Kohler A."/>
            <person name="Grigoriev I.V."/>
            <person name="Martin F.M."/>
            <person name="Hacquard S."/>
        </authorList>
    </citation>
    <scope>NUCLEOTIDE SEQUENCE</scope>
    <source>
        <strain evidence="2">MPI-SDFR-AT-0073</strain>
    </source>
</reference>
<dbReference type="GeneID" id="70132052"/>
<dbReference type="OrthoDB" id="4761714at2759"/>
<evidence type="ECO:0000313" key="2">
    <source>
        <dbReference type="EMBL" id="KAH6653581.1"/>
    </source>
</evidence>
<evidence type="ECO:0000313" key="3">
    <source>
        <dbReference type="Proteomes" id="UP000758603"/>
    </source>
</evidence>
<organism evidence="2 3">
    <name type="scientific">Truncatella angustata</name>
    <dbReference type="NCBI Taxonomy" id="152316"/>
    <lineage>
        <taxon>Eukaryota</taxon>
        <taxon>Fungi</taxon>
        <taxon>Dikarya</taxon>
        <taxon>Ascomycota</taxon>
        <taxon>Pezizomycotina</taxon>
        <taxon>Sordariomycetes</taxon>
        <taxon>Xylariomycetidae</taxon>
        <taxon>Amphisphaeriales</taxon>
        <taxon>Sporocadaceae</taxon>
        <taxon>Truncatella</taxon>
    </lineage>
</organism>
<keyword evidence="3" id="KW-1185">Reference proteome</keyword>
<accession>A0A9P8ZX02</accession>
<feature type="region of interest" description="Disordered" evidence="1">
    <location>
        <begin position="1"/>
        <end position="116"/>
    </location>
</feature>
<feature type="compositionally biased region" description="Low complexity" evidence="1">
    <location>
        <begin position="173"/>
        <end position="197"/>
    </location>
</feature>
<dbReference type="Proteomes" id="UP000758603">
    <property type="component" value="Unassembled WGS sequence"/>
</dbReference>
<gene>
    <name evidence="2" type="ORF">BKA67DRAFT_570392</name>
</gene>
<dbReference type="AlphaFoldDB" id="A0A9P8ZX02"/>
<feature type="compositionally biased region" description="Polar residues" evidence="1">
    <location>
        <begin position="24"/>
        <end position="46"/>
    </location>
</feature>
<feature type="compositionally biased region" description="Basic residues" evidence="1">
    <location>
        <begin position="1"/>
        <end position="14"/>
    </location>
</feature>
<dbReference type="EMBL" id="JAGPXC010000005">
    <property type="protein sequence ID" value="KAH6653581.1"/>
    <property type="molecule type" value="Genomic_DNA"/>
</dbReference>
<protein>
    <submittedName>
        <fullName evidence="2">Uncharacterized protein</fullName>
    </submittedName>
</protein>
<comment type="caution">
    <text evidence="2">The sequence shown here is derived from an EMBL/GenBank/DDBJ whole genome shotgun (WGS) entry which is preliminary data.</text>
</comment>
<evidence type="ECO:0000256" key="1">
    <source>
        <dbReference type="SAM" id="MobiDB-lite"/>
    </source>
</evidence>
<proteinExistence type="predicted"/>
<feature type="compositionally biased region" description="Basic and acidic residues" evidence="1">
    <location>
        <begin position="71"/>
        <end position="82"/>
    </location>
</feature>
<feature type="compositionally biased region" description="Polar residues" evidence="1">
    <location>
        <begin position="83"/>
        <end position="96"/>
    </location>
</feature>
<feature type="region of interest" description="Disordered" evidence="1">
    <location>
        <begin position="173"/>
        <end position="233"/>
    </location>
</feature>